<dbReference type="SUPFAM" id="SSF52768">
    <property type="entry name" value="Arginase/deacetylase"/>
    <property type="match status" value="1"/>
</dbReference>
<dbReference type="Pfam" id="PF00491">
    <property type="entry name" value="Arginase"/>
    <property type="match status" value="1"/>
</dbReference>
<keyword evidence="6" id="KW-1185">Reference proteome</keyword>
<gene>
    <name evidence="5" type="ORF">CC77DRAFT_630020</name>
</gene>
<evidence type="ECO:0000256" key="1">
    <source>
        <dbReference type="ARBA" id="ARBA00022723"/>
    </source>
</evidence>
<dbReference type="VEuPathDB" id="FungiDB:CC77DRAFT_630020"/>
<dbReference type="AlphaFoldDB" id="A0A177DWM3"/>
<dbReference type="Proteomes" id="UP000077248">
    <property type="component" value="Unassembled WGS sequence"/>
</dbReference>
<dbReference type="Gene3D" id="3.40.800.10">
    <property type="entry name" value="Ureohydrolase domain"/>
    <property type="match status" value="1"/>
</dbReference>
<dbReference type="GO" id="GO:0004053">
    <property type="term" value="F:arginase activity"/>
    <property type="evidence" value="ECO:0007669"/>
    <property type="project" value="TreeGrafter"/>
</dbReference>
<dbReference type="GO" id="GO:0030145">
    <property type="term" value="F:manganese ion binding"/>
    <property type="evidence" value="ECO:0007669"/>
    <property type="project" value="TreeGrafter"/>
</dbReference>
<dbReference type="InterPro" id="IPR023696">
    <property type="entry name" value="Ureohydrolase_dom_sf"/>
</dbReference>
<dbReference type="PANTHER" id="PTHR43782">
    <property type="entry name" value="ARGINASE"/>
    <property type="match status" value="1"/>
</dbReference>
<dbReference type="PANTHER" id="PTHR43782:SF3">
    <property type="entry name" value="ARGINASE"/>
    <property type="match status" value="1"/>
</dbReference>
<dbReference type="GeneID" id="29118125"/>
<accession>A0A177DWM3</accession>
<keyword evidence="2" id="KW-0378">Hydrolase</keyword>
<dbReference type="GO" id="GO:0005737">
    <property type="term" value="C:cytoplasm"/>
    <property type="evidence" value="ECO:0007669"/>
    <property type="project" value="TreeGrafter"/>
</dbReference>
<protein>
    <submittedName>
        <fullName evidence="5">Arginase/deacetylase</fullName>
    </submittedName>
</protein>
<keyword evidence="1" id="KW-0479">Metal-binding</keyword>
<keyword evidence="3" id="KW-0464">Manganese</keyword>
<organism evidence="5 6">
    <name type="scientific">Alternaria alternata</name>
    <name type="common">Alternaria rot fungus</name>
    <name type="synonym">Torula alternata</name>
    <dbReference type="NCBI Taxonomy" id="5599"/>
    <lineage>
        <taxon>Eukaryota</taxon>
        <taxon>Fungi</taxon>
        <taxon>Dikarya</taxon>
        <taxon>Ascomycota</taxon>
        <taxon>Pezizomycotina</taxon>
        <taxon>Dothideomycetes</taxon>
        <taxon>Pleosporomycetidae</taxon>
        <taxon>Pleosporales</taxon>
        <taxon>Pleosporineae</taxon>
        <taxon>Pleosporaceae</taxon>
        <taxon>Alternaria</taxon>
        <taxon>Alternaria sect. Alternaria</taxon>
        <taxon>Alternaria alternata complex</taxon>
    </lineage>
</organism>
<proteinExistence type="inferred from homology"/>
<name>A0A177DWM3_ALTAL</name>
<dbReference type="STRING" id="5599.A0A177DWM3"/>
<dbReference type="InterPro" id="IPR006035">
    <property type="entry name" value="Ureohydrolase"/>
</dbReference>
<dbReference type="PROSITE" id="PS51409">
    <property type="entry name" value="ARGINASE_2"/>
    <property type="match status" value="1"/>
</dbReference>
<sequence>MVSMQKVCVTYVAADCGSIIPGKSGAAAAFKAVKIHQKLLQAGIEVVDNGPSGYHDTSSQLDVLEETMTYQPSPFVPHDIRNRADNLELLRKVRRRMTKNFDQEPNSFQLVLGGECCMLPVILSCVKRQYKSYDMDVGFIYVDADTDMHSPVDADWNGYFASMTMTQLMGRPGSLVNSNADSVLTNDKLCNAENTVFFGTNLSHPGNKNEHLAYLHGEHFKVFSSQAVALDPQARARDALEHLERKHKAIWVHLDVDSIDPGECPLANVPNFTGVTFTNMMLALDVLLASENVIGLTVAEVNPDHDPGLVMTKRLTETILAMLARKRFS</sequence>
<comment type="similarity">
    <text evidence="4">Belongs to the arginase family.</text>
</comment>
<evidence type="ECO:0000313" key="5">
    <source>
        <dbReference type="EMBL" id="OAG23858.1"/>
    </source>
</evidence>
<evidence type="ECO:0000256" key="4">
    <source>
        <dbReference type="PROSITE-ProRule" id="PRU00742"/>
    </source>
</evidence>
<dbReference type="RefSeq" id="XP_018389279.1">
    <property type="nucleotide sequence ID" value="XM_018532531.1"/>
</dbReference>
<reference evidence="5 6" key="1">
    <citation type="submission" date="2016-05" db="EMBL/GenBank/DDBJ databases">
        <title>Comparative analysis of secretome profiles of manganese(II)-oxidizing ascomycete fungi.</title>
        <authorList>
            <consortium name="DOE Joint Genome Institute"/>
            <person name="Zeiner C.A."/>
            <person name="Purvine S.O."/>
            <person name="Zink E.M."/>
            <person name="Wu S."/>
            <person name="Pasa-Tolic L."/>
            <person name="Chaput D.L."/>
            <person name="Haridas S."/>
            <person name="Grigoriev I.V."/>
            <person name="Santelli C.M."/>
            <person name="Hansel C.M."/>
        </authorList>
    </citation>
    <scope>NUCLEOTIDE SEQUENCE [LARGE SCALE GENOMIC DNA]</scope>
    <source>
        <strain evidence="5 6">SRC1lrK2f</strain>
    </source>
</reference>
<evidence type="ECO:0000256" key="3">
    <source>
        <dbReference type="ARBA" id="ARBA00023211"/>
    </source>
</evidence>
<dbReference type="KEGG" id="aalt:CC77DRAFT_630020"/>
<evidence type="ECO:0000313" key="6">
    <source>
        <dbReference type="Proteomes" id="UP000077248"/>
    </source>
</evidence>
<dbReference type="EMBL" id="KV441472">
    <property type="protein sequence ID" value="OAG23858.1"/>
    <property type="molecule type" value="Genomic_DNA"/>
</dbReference>
<evidence type="ECO:0000256" key="2">
    <source>
        <dbReference type="ARBA" id="ARBA00022801"/>
    </source>
</evidence>
<dbReference type="OMA" id="GECCMLP"/>